<sequence>AGKKSDGRIAKRPARGYHRFKNGMLNITPKGHERELNNQASPLLRLPSEIRNKIWHLVLGGKLIRDTRYGIRDHSVLMLRPCEREKPFELLRTCRQIYAETALLPFSANTFSWNLSNQMKSSLSAFRKFQGNQLREVQFELVSRDMRADYNRNRARGMFSRVDHRKQLPSLQHIKICIFAD</sequence>
<dbReference type="OrthoDB" id="5413827at2759"/>
<dbReference type="EMBL" id="MU006218">
    <property type="protein sequence ID" value="KAF2830992.1"/>
    <property type="molecule type" value="Genomic_DNA"/>
</dbReference>
<proteinExistence type="predicted"/>
<dbReference type="AlphaFoldDB" id="A0A6A7ACK5"/>
<gene>
    <name evidence="1" type="ORF">CC86DRAFT_272702</name>
</gene>
<organism evidence="1 2">
    <name type="scientific">Ophiobolus disseminans</name>
    <dbReference type="NCBI Taxonomy" id="1469910"/>
    <lineage>
        <taxon>Eukaryota</taxon>
        <taxon>Fungi</taxon>
        <taxon>Dikarya</taxon>
        <taxon>Ascomycota</taxon>
        <taxon>Pezizomycotina</taxon>
        <taxon>Dothideomycetes</taxon>
        <taxon>Pleosporomycetidae</taxon>
        <taxon>Pleosporales</taxon>
        <taxon>Pleosporineae</taxon>
        <taxon>Phaeosphaeriaceae</taxon>
        <taxon>Ophiobolus</taxon>
    </lineage>
</organism>
<keyword evidence="2" id="KW-1185">Reference proteome</keyword>
<accession>A0A6A7ACK5</accession>
<dbReference type="PANTHER" id="PTHR38790:SF4">
    <property type="entry name" value="2EXR DOMAIN-CONTAINING PROTEIN"/>
    <property type="match status" value="1"/>
</dbReference>
<reference evidence="1" key="1">
    <citation type="journal article" date="2020" name="Stud. Mycol.">
        <title>101 Dothideomycetes genomes: a test case for predicting lifestyles and emergence of pathogens.</title>
        <authorList>
            <person name="Haridas S."/>
            <person name="Albert R."/>
            <person name="Binder M."/>
            <person name="Bloem J."/>
            <person name="Labutti K."/>
            <person name="Salamov A."/>
            <person name="Andreopoulos B."/>
            <person name="Baker S."/>
            <person name="Barry K."/>
            <person name="Bills G."/>
            <person name="Bluhm B."/>
            <person name="Cannon C."/>
            <person name="Castanera R."/>
            <person name="Culley D."/>
            <person name="Daum C."/>
            <person name="Ezra D."/>
            <person name="Gonzalez J."/>
            <person name="Henrissat B."/>
            <person name="Kuo A."/>
            <person name="Liang C."/>
            <person name="Lipzen A."/>
            <person name="Lutzoni F."/>
            <person name="Magnuson J."/>
            <person name="Mondo S."/>
            <person name="Nolan M."/>
            <person name="Ohm R."/>
            <person name="Pangilinan J."/>
            <person name="Park H.-J."/>
            <person name="Ramirez L."/>
            <person name="Alfaro M."/>
            <person name="Sun H."/>
            <person name="Tritt A."/>
            <person name="Yoshinaga Y."/>
            <person name="Zwiers L.-H."/>
            <person name="Turgeon B."/>
            <person name="Goodwin S."/>
            <person name="Spatafora J."/>
            <person name="Crous P."/>
            <person name="Grigoriev I."/>
        </authorList>
    </citation>
    <scope>NUCLEOTIDE SEQUENCE</scope>
    <source>
        <strain evidence="1">CBS 113818</strain>
    </source>
</reference>
<feature type="non-terminal residue" evidence="1">
    <location>
        <position position="181"/>
    </location>
</feature>
<evidence type="ECO:0000313" key="1">
    <source>
        <dbReference type="EMBL" id="KAF2830992.1"/>
    </source>
</evidence>
<dbReference type="PANTHER" id="PTHR38790">
    <property type="entry name" value="2EXR DOMAIN-CONTAINING PROTEIN-RELATED"/>
    <property type="match status" value="1"/>
</dbReference>
<name>A0A6A7ACK5_9PLEO</name>
<evidence type="ECO:0000313" key="2">
    <source>
        <dbReference type="Proteomes" id="UP000799424"/>
    </source>
</evidence>
<feature type="non-terminal residue" evidence="1">
    <location>
        <position position="1"/>
    </location>
</feature>
<dbReference type="Proteomes" id="UP000799424">
    <property type="component" value="Unassembled WGS sequence"/>
</dbReference>
<protein>
    <submittedName>
        <fullName evidence="1">Uncharacterized protein</fullName>
    </submittedName>
</protein>